<dbReference type="Gene3D" id="1.20.50.20">
    <property type="entry name" value="DnaG, RNA polymerase domain, helical bundle"/>
    <property type="match status" value="1"/>
</dbReference>
<dbReference type="CDD" id="cd03364">
    <property type="entry name" value="TOPRIM_DnaG_primases"/>
    <property type="match status" value="1"/>
</dbReference>
<keyword evidence="1 12" id="KW-0240">DNA-directed RNA polymerase</keyword>
<feature type="region of interest" description="Disordered" evidence="14">
    <location>
        <begin position="97"/>
        <end position="120"/>
    </location>
</feature>
<evidence type="ECO:0000256" key="10">
    <source>
        <dbReference type="ARBA" id="ARBA00023125"/>
    </source>
</evidence>
<keyword evidence="5 12" id="KW-0235">DNA replication</keyword>
<dbReference type="Gene3D" id="3.90.580.10">
    <property type="entry name" value="Zinc finger, CHC2-type domain"/>
    <property type="match status" value="1"/>
</dbReference>
<evidence type="ECO:0000256" key="7">
    <source>
        <dbReference type="ARBA" id="ARBA00022771"/>
    </source>
</evidence>
<dbReference type="InterPro" id="IPR037068">
    <property type="entry name" value="DNA_primase_core_N_sf"/>
</dbReference>
<feature type="domain" description="Toprim" evidence="15">
    <location>
        <begin position="267"/>
        <end position="349"/>
    </location>
</feature>
<dbReference type="InterPro" id="IPR036977">
    <property type="entry name" value="DNA_primase_Znf_CHC2"/>
</dbReference>
<dbReference type="NCBIfam" id="TIGR01391">
    <property type="entry name" value="dnaG"/>
    <property type="match status" value="1"/>
</dbReference>
<evidence type="ECO:0000256" key="2">
    <source>
        <dbReference type="ARBA" id="ARBA00022515"/>
    </source>
</evidence>
<evidence type="ECO:0000256" key="4">
    <source>
        <dbReference type="ARBA" id="ARBA00022695"/>
    </source>
</evidence>
<keyword evidence="6 12" id="KW-0479">Metal-binding</keyword>
<comment type="subunit">
    <text evidence="12">Monomer. Interacts with DnaB.</text>
</comment>
<dbReference type="InterPro" id="IPR034151">
    <property type="entry name" value="TOPRIM_DnaG_bac"/>
</dbReference>
<evidence type="ECO:0000313" key="17">
    <source>
        <dbReference type="Proteomes" id="UP001156682"/>
    </source>
</evidence>
<dbReference type="Gene3D" id="3.40.1360.10">
    <property type="match status" value="1"/>
</dbReference>
<dbReference type="RefSeq" id="WP_027850629.1">
    <property type="nucleotide sequence ID" value="NZ_BSOR01000008.1"/>
</dbReference>
<dbReference type="Pfam" id="PF08275">
    <property type="entry name" value="DNAG_N"/>
    <property type="match status" value="1"/>
</dbReference>
<keyword evidence="9" id="KW-0460">Magnesium</keyword>
<dbReference type="Pfam" id="PF08278">
    <property type="entry name" value="DnaG_DnaB_bind"/>
    <property type="match status" value="1"/>
</dbReference>
<feature type="zinc finger region" description="CHC2-type" evidence="12">
    <location>
        <begin position="40"/>
        <end position="64"/>
    </location>
</feature>
<sequence length="603" mass="68142">MSGRIPQAFIDDLVARSDVADVVGARINLKKTGKNYSALCPFHNEKSPSFSINPDKQFYYCFGCGASGNALTFLMEYDNLEFVEAVETLARSQGVQVPREDFRGNQKSSQAHQEQKKQTDQRLACMEAAKNYYQQVMRQGEGKLGLDYFNQQRGLSDELLNNYALGVAPEGWEGLKKHLNQAGFSEALQIELGLLVKKEDTGRVYDRFRNRVVFPIRNTKGHTVGFGGRVLDDSKPKYLNSPETPLFHKSEELYGLYEARKQPGRLDRLLVVEGYMDVVALAQQGIHWAVATLGTAASEEHLKRIFRLVNEVVFCFDGDAAGTQAAARAMQTLLPLINDGRHARFLFLPAGEDPDTLVRKEGAGLFEQRVNQAMPLAEYLVSYLRQDLDLNLLDDQARMAQAARPLIQNLADGLLKRRLVSHLQSLTGLTSEDLQAEHLPIKQQTYQPIKEKVITENTSRTLPAEEKLLRLLVRYPDLISQVPEKLEIETQRNASAEVLHSLLEYLRKSPHITTQVLMAYWSGTNEGEAYLQRARLALELNRETAAEEIQAISHYLINRKAEEQVEARYSDLLGQPESSQLPAAEMQELWKLVQQKHLKSEDK</sequence>
<dbReference type="SUPFAM" id="SSF56731">
    <property type="entry name" value="DNA primase core"/>
    <property type="match status" value="1"/>
</dbReference>
<evidence type="ECO:0000256" key="14">
    <source>
        <dbReference type="SAM" id="MobiDB-lite"/>
    </source>
</evidence>
<evidence type="ECO:0000256" key="11">
    <source>
        <dbReference type="ARBA" id="ARBA00023163"/>
    </source>
</evidence>
<dbReference type="EC" id="2.7.7.101" evidence="12"/>
<dbReference type="Gene3D" id="3.90.980.10">
    <property type="entry name" value="DNA primase, catalytic core, N-terminal domain"/>
    <property type="match status" value="1"/>
</dbReference>
<dbReference type="Pfam" id="PF01807">
    <property type="entry name" value="Zn_ribbon_DnaG"/>
    <property type="match status" value="1"/>
</dbReference>
<dbReference type="InterPro" id="IPR013173">
    <property type="entry name" value="DNA_primase_DnaG_DnaB-bd_dom"/>
</dbReference>
<accession>A0ABQ5ZVG3</accession>
<evidence type="ECO:0000256" key="5">
    <source>
        <dbReference type="ARBA" id="ARBA00022705"/>
    </source>
</evidence>
<comment type="domain">
    <text evidence="12">Contains an N-terminal zinc-binding domain, a central core domain that contains the primase activity, and a C-terminal DnaB-binding domain.</text>
</comment>
<dbReference type="Gene3D" id="1.10.860.10">
    <property type="entry name" value="DNAb Helicase, Chain A"/>
    <property type="match status" value="1"/>
</dbReference>
<dbReference type="InterPro" id="IPR002694">
    <property type="entry name" value="Znf_CHC2"/>
</dbReference>
<comment type="cofactor">
    <cofactor evidence="12 13">
        <name>Zn(2+)</name>
        <dbReference type="ChEBI" id="CHEBI:29105"/>
    </cofactor>
    <text evidence="12 13">Binds 1 zinc ion per monomer.</text>
</comment>
<protein>
    <recommendedName>
        <fullName evidence="12 13">DNA primase</fullName>
        <ecNumber evidence="12">2.7.7.101</ecNumber>
    </recommendedName>
</protein>
<evidence type="ECO:0000256" key="1">
    <source>
        <dbReference type="ARBA" id="ARBA00022478"/>
    </source>
</evidence>
<dbReference type="SMART" id="SM00493">
    <property type="entry name" value="TOPRIM"/>
    <property type="match status" value="1"/>
</dbReference>
<dbReference type="Proteomes" id="UP001156682">
    <property type="component" value="Unassembled WGS sequence"/>
</dbReference>
<dbReference type="InterPro" id="IPR019475">
    <property type="entry name" value="DNA_primase_DnaB-bd"/>
</dbReference>
<evidence type="ECO:0000256" key="6">
    <source>
        <dbReference type="ARBA" id="ARBA00022723"/>
    </source>
</evidence>
<dbReference type="InterPro" id="IPR016136">
    <property type="entry name" value="DNA_helicase_N/primase_C"/>
</dbReference>
<keyword evidence="7 12" id="KW-0863">Zinc-finger</keyword>
<comment type="caution">
    <text evidence="16">The sequence shown here is derived from an EMBL/GenBank/DDBJ whole genome shotgun (WGS) entry which is preliminary data.</text>
</comment>
<evidence type="ECO:0000256" key="3">
    <source>
        <dbReference type="ARBA" id="ARBA00022679"/>
    </source>
</evidence>
<dbReference type="InterPro" id="IPR006171">
    <property type="entry name" value="TOPRIM_dom"/>
</dbReference>
<keyword evidence="8 12" id="KW-0862">Zinc</keyword>
<dbReference type="SUPFAM" id="SSF57783">
    <property type="entry name" value="Zinc beta-ribbon"/>
    <property type="match status" value="1"/>
</dbReference>
<dbReference type="PANTHER" id="PTHR30313:SF2">
    <property type="entry name" value="DNA PRIMASE"/>
    <property type="match status" value="1"/>
</dbReference>
<keyword evidence="10 12" id="KW-0238">DNA-binding</keyword>
<keyword evidence="2 12" id="KW-0639">Primosome</keyword>
<dbReference type="InterPro" id="IPR013264">
    <property type="entry name" value="DNAG_N"/>
</dbReference>
<dbReference type="InterPro" id="IPR030846">
    <property type="entry name" value="DnaG_bac"/>
</dbReference>
<keyword evidence="3 12" id="KW-0808">Transferase</keyword>
<dbReference type="InterPro" id="IPR006295">
    <property type="entry name" value="DNA_primase_DnaG"/>
</dbReference>
<dbReference type="SMART" id="SM00766">
    <property type="entry name" value="DnaG_DnaB_bind"/>
    <property type="match status" value="1"/>
</dbReference>
<comment type="function">
    <text evidence="12 13">RNA polymerase that catalyzes the synthesis of short RNA molecules used as primers for DNA polymerase during DNA replication.</text>
</comment>
<dbReference type="EMBL" id="BSOR01000008">
    <property type="protein sequence ID" value="GLR63027.1"/>
    <property type="molecule type" value="Genomic_DNA"/>
</dbReference>
<dbReference type="SMART" id="SM00400">
    <property type="entry name" value="ZnF_CHCC"/>
    <property type="match status" value="1"/>
</dbReference>
<dbReference type="PROSITE" id="PS50880">
    <property type="entry name" value="TOPRIM"/>
    <property type="match status" value="1"/>
</dbReference>
<dbReference type="Pfam" id="PF10410">
    <property type="entry name" value="DnaB_bind"/>
    <property type="match status" value="1"/>
</dbReference>
<dbReference type="PIRSF" id="PIRSF002811">
    <property type="entry name" value="DnaG"/>
    <property type="match status" value="1"/>
</dbReference>
<organism evidence="16 17">
    <name type="scientific">Marinospirillum insulare</name>
    <dbReference type="NCBI Taxonomy" id="217169"/>
    <lineage>
        <taxon>Bacteria</taxon>
        <taxon>Pseudomonadati</taxon>
        <taxon>Pseudomonadota</taxon>
        <taxon>Gammaproteobacteria</taxon>
        <taxon>Oceanospirillales</taxon>
        <taxon>Oceanospirillaceae</taxon>
        <taxon>Marinospirillum</taxon>
    </lineage>
</organism>
<comment type="similarity">
    <text evidence="12 13">Belongs to the DnaG primase family.</text>
</comment>
<keyword evidence="17" id="KW-1185">Reference proteome</keyword>
<dbReference type="SUPFAM" id="SSF117023">
    <property type="entry name" value="DNA primase DnaG, C-terminal domain"/>
    <property type="match status" value="1"/>
</dbReference>
<dbReference type="HAMAP" id="MF_00974">
    <property type="entry name" value="DNA_primase_DnaG"/>
    <property type="match status" value="1"/>
</dbReference>
<keyword evidence="4 12" id="KW-0548">Nucleotidyltransferase</keyword>
<evidence type="ECO:0000256" key="13">
    <source>
        <dbReference type="PIRNR" id="PIRNR002811"/>
    </source>
</evidence>
<evidence type="ECO:0000256" key="9">
    <source>
        <dbReference type="ARBA" id="ARBA00022842"/>
    </source>
</evidence>
<evidence type="ECO:0000259" key="15">
    <source>
        <dbReference type="PROSITE" id="PS50880"/>
    </source>
</evidence>
<proteinExistence type="inferred from homology"/>
<name>A0ABQ5ZVG3_9GAMM</name>
<reference evidence="17" key="1">
    <citation type="journal article" date="2019" name="Int. J. Syst. Evol. Microbiol.">
        <title>The Global Catalogue of Microorganisms (GCM) 10K type strain sequencing project: providing services to taxonomists for standard genome sequencing and annotation.</title>
        <authorList>
            <consortium name="The Broad Institute Genomics Platform"/>
            <consortium name="The Broad Institute Genome Sequencing Center for Infectious Disease"/>
            <person name="Wu L."/>
            <person name="Ma J."/>
        </authorList>
    </citation>
    <scope>NUCLEOTIDE SEQUENCE [LARGE SCALE GENOMIC DNA]</scope>
    <source>
        <strain evidence="17">NBRC 100033</strain>
    </source>
</reference>
<dbReference type="Pfam" id="PF13662">
    <property type="entry name" value="Toprim_4"/>
    <property type="match status" value="1"/>
</dbReference>
<keyword evidence="11 12" id="KW-0804">Transcription</keyword>
<evidence type="ECO:0000256" key="8">
    <source>
        <dbReference type="ARBA" id="ARBA00022833"/>
    </source>
</evidence>
<comment type="catalytic activity">
    <reaction evidence="12">
        <text>ssDNA + n NTP = ssDNA/pppN(pN)n-1 hybrid + (n-1) diphosphate.</text>
        <dbReference type="EC" id="2.7.7.101"/>
    </reaction>
</comment>
<evidence type="ECO:0000256" key="12">
    <source>
        <dbReference type="HAMAP-Rule" id="MF_00974"/>
    </source>
</evidence>
<dbReference type="InterPro" id="IPR050219">
    <property type="entry name" value="DnaG_primase"/>
</dbReference>
<gene>
    <name evidence="12 16" type="primary">dnaG</name>
    <name evidence="16" type="ORF">GCM10007878_04620</name>
</gene>
<dbReference type="PANTHER" id="PTHR30313">
    <property type="entry name" value="DNA PRIMASE"/>
    <property type="match status" value="1"/>
</dbReference>
<evidence type="ECO:0000313" key="16">
    <source>
        <dbReference type="EMBL" id="GLR63027.1"/>
    </source>
</evidence>